<dbReference type="InterPro" id="IPR043130">
    <property type="entry name" value="CDP-OH_PTrfase_TM_dom"/>
</dbReference>
<keyword evidence="3" id="KW-1133">Transmembrane helix</keyword>
<comment type="similarity">
    <text evidence="2">Belongs to the CDP-alcohol phosphatidyltransferase class-I family.</text>
</comment>
<feature type="transmembrane region" description="Helical" evidence="3">
    <location>
        <begin position="110"/>
        <end position="136"/>
    </location>
</feature>
<dbReference type="PROSITE" id="PS00379">
    <property type="entry name" value="CDP_ALCOHOL_P_TRANSF"/>
    <property type="match status" value="1"/>
</dbReference>
<sequence>MLDKWTSRWVQPPLKRLARSAAERGLHPDQLTLAGFVIGMLALPLLAYGQFGLALIAILINRVVDGLDGALARHAGLSSDAGGFLDICLDFLFYAAVVVGFALADPATNAMPAVALLFAFVGTGSSFLAFAIMAAKHQLERPNFTRKAFYYLDGLTEGTETIGFFVLACLMPQHFAWLAWIFAAACILTTLTRVWGGYVTLRAQDRSEQHGTDPD</sequence>
<keyword evidence="3" id="KW-0812">Transmembrane</keyword>
<keyword evidence="1 2" id="KW-0808">Transferase</keyword>
<keyword evidence="5" id="KW-1185">Reference proteome</keyword>
<dbReference type="InterPro" id="IPR000462">
    <property type="entry name" value="CDP-OH_P_trans"/>
</dbReference>
<evidence type="ECO:0000313" key="5">
    <source>
        <dbReference type="Proteomes" id="UP001378242"/>
    </source>
</evidence>
<protein>
    <submittedName>
        <fullName evidence="4">CDP-alcohol phosphatidyltransferase family protein</fullName>
        <ecNumber evidence="4">2.7.8.-</ecNumber>
    </submittedName>
</protein>
<feature type="transmembrane region" description="Helical" evidence="3">
    <location>
        <begin position="148"/>
        <end position="168"/>
    </location>
</feature>
<dbReference type="EC" id="2.7.8.-" evidence="4"/>
<proteinExistence type="inferred from homology"/>
<name>A0ABU9GIN3_COBMA</name>
<gene>
    <name evidence="4" type="ORF">V6243_14235</name>
</gene>
<feature type="transmembrane region" description="Helical" evidence="3">
    <location>
        <begin position="81"/>
        <end position="104"/>
    </location>
</feature>
<comment type="caution">
    <text evidence="4">The sequence shown here is derived from an EMBL/GenBank/DDBJ whole genome shotgun (WGS) entry which is preliminary data.</text>
</comment>
<organism evidence="4 5">
    <name type="scientific">Cobetia marina</name>
    <name type="common">Deleya marina</name>
    <dbReference type="NCBI Taxonomy" id="28258"/>
    <lineage>
        <taxon>Bacteria</taxon>
        <taxon>Pseudomonadati</taxon>
        <taxon>Pseudomonadota</taxon>
        <taxon>Gammaproteobacteria</taxon>
        <taxon>Oceanospirillales</taxon>
        <taxon>Halomonadaceae</taxon>
        <taxon>Cobetia</taxon>
    </lineage>
</organism>
<reference evidence="4 5" key="1">
    <citation type="submission" date="2024-02" db="EMBL/GenBank/DDBJ databases">
        <title>Bacteria isolated from the canopy kelp, Nereocystis luetkeana.</title>
        <authorList>
            <person name="Pfister C.A."/>
            <person name="Younker I.T."/>
            <person name="Light S.H."/>
        </authorList>
    </citation>
    <scope>NUCLEOTIDE SEQUENCE [LARGE SCALE GENOMIC DNA]</scope>
    <source>
        <strain evidence="4 5">TI.5.07</strain>
    </source>
</reference>
<dbReference type="GO" id="GO:0016740">
    <property type="term" value="F:transferase activity"/>
    <property type="evidence" value="ECO:0007669"/>
    <property type="project" value="UniProtKB-KW"/>
</dbReference>
<accession>A0ABU9GIN3</accession>
<dbReference type="Pfam" id="PF01066">
    <property type="entry name" value="CDP-OH_P_transf"/>
    <property type="match status" value="1"/>
</dbReference>
<dbReference type="InterPro" id="IPR048254">
    <property type="entry name" value="CDP_ALCOHOL_P_TRANSF_CS"/>
</dbReference>
<dbReference type="RefSeq" id="WP_077375377.1">
    <property type="nucleotide sequence ID" value="NZ_BJOH01000038.1"/>
</dbReference>
<keyword evidence="3" id="KW-0472">Membrane</keyword>
<evidence type="ECO:0000256" key="2">
    <source>
        <dbReference type="RuleBase" id="RU003750"/>
    </source>
</evidence>
<feature type="transmembrane region" description="Helical" evidence="3">
    <location>
        <begin position="174"/>
        <end position="196"/>
    </location>
</feature>
<dbReference type="Gene3D" id="1.20.120.1760">
    <property type="match status" value="1"/>
</dbReference>
<feature type="transmembrane region" description="Helical" evidence="3">
    <location>
        <begin position="33"/>
        <end position="60"/>
    </location>
</feature>
<evidence type="ECO:0000256" key="3">
    <source>
        <dbReference type="SAM" id="Phobius"/>
    </source>
</evidence>
<dbReference type="Proteomes" id="UP001378242">
    <property type="component" value="Unassembled WGS sequence"/>
</dbReference>
<evidence type="ECO:0000313" key="4">
    <source>
        <dbReference type="EMBL" id="MEL0617985.1"/>
    </source>
</evidence>
<evidence type="ECO:0000256" key="1">
    <source>
        <dbReference type="ARBA" id="ARBA00022679"/>
    </source>
</evidence>
<dbReference type="EMBL" id="JBAKAP010000017">
    <property type="protein sequence ID" value="MEL0617985.1"/>
    <property type="molecule type" value="Genomic_DNA"/>
</dbReference>